<feature type="coiled-coil region" evidence="1">
    <location>
        <begin position="40"/>
        <end position="74"/>
    </location>
</feature>
<sequence>MRTIKNVSSVVFLLLAIVFQILCISAYANDAYSSEEVLIRKKLRENGKKLQENSKEIKSLLNELQENLKKIEKECGTPVKNKAKEEYCRKSKVYETWNYYIKLFDALKKQEKTLMQRYNLLKDYRSSGVTDHQQEFKAFLRESKDTGRKIVAVYTSMKDFLPEREAKLLEKKIRNLKKYLKRQKKIEEFSNQLGDSVDIEIIRSHTRDAIYEINQQREAIRIVLLGFYNTYSGLKNNLSNISLEEIFEVAKPLLKKQKEEIEIGGEENEEITEYFFEDL</sequence>
<dbReference type="HOGENOM" id="CLU_996966_0_0_0"/>
<evidence type="ECO:0000313" key="3">
    <source>
        <dbReference type="Proteomes" id="UP000001366"/>
    </source>
</evidence>
<gene>
    <name evidence="2" type="ordered locus">PERMA_0476</name>
</gene>
<dbReference type="KEGG" id="pmx:PERMA_0476"/>
<proteinExistence type="predicted"/>
<dbReference type="EMBL" id="CP001230">
    <property type="protein sequence ID" value="ACO04201.1"/>
    <property type="molecule type" value="Genomic_DNA"/>
</dbReference>
<dbReference type="PaxDb" id="123214-PERMA_0476"/>
<reference evidence="2 3" key="1">
    <citation type="journal article" date="2009" name="J. Bacteriol.">
        <title>Complete and draft genome sequences of six members of the Aquificales.</title>
        <authorList>
            <person name="Reysenbach A.L."/>
            <person name="Hamamura N."/>
            <person name="Podar M."/>
            <person name="Griffiths E."/>
            <person name="Ferreira S."/>
            <person name="Hochstein R."/>
            <person name="Heidelberg J."/>
            <person name="Johnson J."/>
            <person name="Mead D."/>
            <person name="Pohorille A."/>
            <person name="Sarmiento M."/>
            <person name="Schweighofer K."/>
            <person name="Seshadri R."/>
            <person name="Voytek M.A."/>
        </authorList>
    </citation>
    <scope>NUCLEOTIDE SEQUENCE [LARGE SCALE GENOMIC DNA]</scope>
    <source>
        <strain evidence="3">DSM 14350 / EX-H1</strain>
    </source>
</reference>
<dbReference type="RefSeq" id="WP_012676439.1">
    <property type="nucleotide sequence ID" value="NC_012440.1"/>
</dbReference>
<dbReference type="Proteomes" id="UP000001366">
    <property type="component" value="Chromosome"/>
</dbReference>
<evidence type="ECO:0000313" key="2">
    <source>
        <dbReference type="EMBL" id="ACO04201.1"/>
    </source>
</evidence>
<keyword evidence="1" id="KW-0175">Coiled coil</keyword>
<organism evidence="2 3">
    <name type="scientific">Persephonella marina (strain DSM 14350 / EX-H1)</name>
    <dbReference type="NCBI Taxonomy" id="123214"/>
    <lineage>
        <taxon>Bacteria</taxon>
        <taxon>Pseudomonadati</taxon>
        <taxon>Aquificota</taxon>
        <taxon>Aquificia</taxon>
        <taxon>Aquificales</taxon>
        <taxon>Hydrogenothermaceae</taxon>
        <taxon>Persephonella</taxon>
    </lineage>
</organism>
<evidence type="ECO:0000256" key="1">
    <source>
        <dbReference type="SAM" id="Coils"/>
    </source>
</evidence>
<accession>C0QUA1</accession>
<dbReference type="AlphaFoldDB" id="C0QUA1"/>
<protein>
    <submittedName>
        <fullName evidence="2">Uncharacterized protein</fullName>
    </submittedName>
</protein>
<keyword evidence="3" id="KW-1185">Reference proteome</keyword>
<name>C0QUA1_PERMH</name>